<proteinExistence type="inferred from homology"/>
<dbReference type="GO" id="GO:0007165">
    <property type="term" value="P:signal transduction"/>
    <property type="evidence" value="ECO:0007669"/>
    <property type="project" value="TreeGrafter"/>
</dbReference>
<dbReference type="EMBL" id="LBNE01000002">
    <property type="protein sequence ID" value="KKO72271.1"/>
    <property type="molecule type" value="Genomic_DNA"/>
</dbReference>
<evidence type="ECO:0000256" key="2">
    <source>
        <dbReference type="ARBA" id="ARBA00022723"/>
    </source>
</evidence>
<reference evidence="7 9" key="2">
    <citation type="submission" date="2019-02" db="EMBL/GenBank/DDBJ databases">
        <title>Genomic Encyclopedia of Type Strains, Phase IV (KMG-IV): sequencing the most valuable type-strain genomes for metagenomic binning, comparative biology and taxonomic classification.</title>
        <authorList>
            <person name="Goeker M."/>
        </authorList>
    </citation>
    <scope>NUCLEOTIDE SEQUENCE [LARGE SCALE GENOMIC DNA]</scope>
    <source>
        <strain evidence="7 9">DSM 16618</strain>
    </source>
</reference>
<dbReference type="Gene3D" id="3.30.540.10">
    <property type="entry name" value="Fructose-1,6-Bisphosphatase, subunit A, domain 1"/>
    <property type="match status" value="1"/>
</dbReference>
<dbReference type="PROSITE" id="PS00629">
    <property type="entry name" value="IMP_1"/>
    <property type="match status" value="1"/>
</dbReference>
<accession>A0A171KTQ4</accession>
<protein>
    <submittedName>
        <fullName evidence="7">Myo-inositol-1(Or 4)-monophosphatase</fullName>
    </submittedName>
</protein>
<dbReference type="AlphaFoldDB" id="A0A171KTQ4"/>
<dbReference type="GO" id="GO:0008934">
    <property type="term" value="F:inositol monophosphate 1-phosphatase activity"/>
    <property type="evidence" value="ECO:0007669"/>
    <property type="project" value="TreeGrafter"/>
</dbReference>
<evidence type="ECO:0000313" key="6">
    <source>
        <dbReference type="EMBL" id="KKO72271.1"/>
    </source>
</evidence>
<evidence type="ECO:0000313" key="8">
    <source>
        <dbReference type="Proteomes" id="UP000078084"/>
    </source>
</evidence>
<feature type="binding site" evidence="5">
    <location>
        <position position="99"/>
    </location>
    <ligand>
        <name>Mg(2+)</name>
        <dbReference type="ChEBI" id="CHEBI:18420"/>
        <label>1</label>
        <note>catalytic</note>
    </ligand>
</feature>
<dbReference type="PANTHER" id="PTHR20854">
    <property type="entry name" value="INOSITOL MONOPHOSPHATASE"/>
    <property type="match status" value="1"/>
</dbReference>
<dbReference type="Gene3D" id="3.40.190.80">
    <property type="match status" value="1"/>
</dbReference>
<evidence type="ECO:0000313" key="9">
    <source>
        <dbReference type="Proteomes" id="UP000292039"/>
    </source>
</evidence>
<dbReference type="STRING" id="206506.AAV32_03885"/>
<dbReference type="GO" id="GO:0006020">
    <property type="term" value="P:inositol metabolic process"/>
    <property type="evidence" value="ECO:0007669"/>
    <property type="project" value="TreeGrafter"/>
</dbReference>
<keyword evidence="2 5" id="KW-0479">Metal-binding</keyword>
<evidence type="ECO:0000256" key="5">
    <source>
        <dbReference type="PIRSR" id="PIRSR600760-2"/>
    </source>
</evidence>
<dbReference type="InterPro" id="IPR000760">
    <property type="entry name" value="Inositol_monophosphatase-like"/>
</dbReference>
<organism evidence="6 8">
    <name type="scientific">Kerstersia gyiorum</name>
    <dbReference type="NCBI Taxonomy" id="206506"/>
    <lineage>
        <taxon>Bacteria</taxon>
        <taxon>Pseudomonadati</taxon>
        <taxon>Pseudomonadota</taxon>
        <taxon>Betaproteobacteria</taxon>
        <taxon>Burkholderiales</taxon>
        <taxon>Alcaligenaceae</taxon>
        <taxon>Kerstersia</taxon>
    </lineage>
</organism>
<dbReference type="GO" id="GO:0046872">
    <property type="term" value="F:metal ion binding"/>
    <property type="evidence" value="ECO:0007669"/>
    <property type="project" value="UniProtKB-KW"/>
</dbReference>
<dbReference type="InterPro" id="IPR020583">
    <property type="entry name" value="Inositol_monoP_metal-BS"/>
</dbReference>
<feature type="binding site" evidence="5">
    <location>
        <position position="101"/>
    </location>
    <ligand>
        <name>Mg(2+)</name>
        <dbReference type="ChEBI" id="CHEBI:18420"/>
        <label>1</label>
        <note>catalytic</note>
    </ligand>
</feature>
<sequence>MPQLISTTSQVQPDSLQARHAFLLPLIVQAGELALDYFRRVHTLAVDRKTSGQDVASAADRDVEQFLRERLSQAFPEDGYLGEEYGPQAGTSGYRWVIDPIDGTSCFLHGLPDWCISVALAHDGGTDLASPTPLPLATNVTPGPAAAHDRQDDSHGATALPRAIAGAIYLPCTQELFHAQAGGPAWRNDSIIHVADNASLQQDLIGVGASLRLPPASVSGFLERLLSAGGMFYRNGSCASMLCHVACGRLAAYYEPHIYPWDCLAGLCIIEAAGGWYAPTPVTRLAAQGSPVLAGAPGVRQALEALAYAGLSQ</sequence>
<comment type="cofactor">
    <cofactor evidence="5">
        <name>Mg(2+)</name>
        <dbReference type="ChEBI" id="CHEBI:18420"/>
    </cofactor>
</comment>
<gene>
    <name evidence="6" type="ORF">AAV32_03885</name>
    <name evidence="7" type="ORF">EV679_1828</name>
</gene>
<keyword evidence="8" id="KW-1185">Reference proteome</keyword>
<feature type="binding site" evidence="5">
    <location>
        <position position="102"/>
    </location>
    <ligand>
        <name>Mg(2+)</name>
        <dbReference type="ChEBI" id="CHEBI:18420"/>
        <label>1</label>
        <note>catalytic</note>
    </ligand>
</feature>
<feature type="binding site" evidence="5">
    <location>
        <position position="262"/>
    </location>
    <ligand>
        <name>Mg(2+)</name>
        <dbReference type="ChEBI" id="CHEBI:18420"/>
        <label>1</label>
        <note>catalytic</note>
    </ligand>
</feature>
<feature type="binding site" evidence="5">
    <location>
        <position position="83"/>
    </location>
    <ligand>
        <name>Mg(2+)</name>
        <dbReference type="ChEBI" id="CHEBI:18420"/>
        <label>1</label>
        <note>catalytic</note>
    </ligand>
</feature>
<dbReference type="PATRIC" id="fig|206506.3.peg.844"/>
<evidence type="ECO:0000313" key="7">
    <source>
        <dbReference type="EMBL" id="RZS70421.1"/>
    </source>
</evidence>
<name>A0A171KTQ4_9BURK</name>
<dbReference type="PANTHER" id="PTHR20854:SF4">
    <property type="entry name" value="INOSITOL-1-MONOPHOSPHATASE-RELATED"/>
    <property type="match status" value="1"/>
</dbReference>
<dbReference type="PRINTS" id="PR00377">
    <property type="entry name" value="IMPHPHTASES"/>
</dbReference>
<dbReference type="EMBL" id="SGWZ01000002">
    <property type="protein sequence ID" value="RZS70421.1"/>
    <property type="molecule type" value="Genomic_DNA"/>
</dbReference>
<comment type="similarity">
    <text evidence="1">Belongs to the inositol monophosphatase superfamily.</text>
</comment>
<keyword evidence="3" id="KW-0378">Hydrolase</keyword>
<comment type="caution">
    <text evidence="6">The sequence shown here is derived from an EMBL/GenBank/DDBJ whole genome shotgun (WGS) entry which is preliminary data.</text>
</comment>
<dbReference type="SUPFAM" id="SSF56655">
    <property type="entry name" value="Carbohydrate phosphatase"/>
    <property type="match status" value="1"/>
</dbReference>
<evidence type="ECO:0000256" key="1">
    <source>
        <dbReference type="ARBA" id="ARBA00009759"/>
    </source>
</evidence>
<dbReference type="Pfam" id="PF00459">
    <property type="entry name" value="Inositol_P"/>
    <property type="match status" value="2"/>
</dbReference>
<dbReference type="Proteomes" id="UP000292039">
    <property type="component" value="Unassembled WGS sequence"/>
</dbReference>
<evidence type="ECO:0000256" key="4">
    <source>
        <dbReference type="ARBA" id="ARBA00022842"/>
    </source>
</evidence>
<evidence type="ECO:0000256" key="3">
    <source>
        <dbReference type="ARBA" id="ARBA00022801"/>
    </source>
</evidence>
<reference evidence="6 8" key="1">
    <citation type="submission" date="2015-04" db="EMBL/GenBank/DDBJ databases">
        <title>Genome sequence of Kerstersia gyiorum CG1.</title>
        <authorList>
            <person name="Greninger A.L."/>
            <person name="Kozyreva V."/>
            <person name="Chaturvedi V."/>
        </authorList>
    </citation>
    <scope>NUCLEOTIDE SEQUENCE [LARGE SCALE GENOMIC DNA]</scope>
    <source>
        <strain evidence="6 8">CG1</strain>
    </source>
</reference>
<keyword evidence="4 5" id="KW-0460">Magnesium</keyword>
<dbReference type="RefSeq" id="WP_068367881.1">
    <property type="nucleotide sequence ID" value="NZ_CBCSEB010000001.1"/>
</dbReference>
<dbReference type="Proteomes" id="UP000078084">
    <property type="component" value="Unassembled WGS sequence"/>
</dbReference>